<reference evidence="2 3" key="1">
    <citation type="submission" date="2021-01" db="EMBL/GenBank/DDBJ databases">
        <title>Whole genome shotgun sequence of Actinoplanes humidus NBRC 14915.</title>
        <authorList>
            <person name="Komaki H."/>
            <person name="Tamura T."/>
        </authorList>
    </citation>
    <scope>NUCLEOTIDE SEQUENCE [LARGE SCALE GENOMIC DNA]</scope>
    <source>
        <strain evidence="2 3">NBRC 14915</strain>
    </source>
</reference>
<proteinExistence type="inferred from homology"/>
<sequence>MTVQASTCSVYPVTEGDWDFPSDPPPAYTSLYLPGPLTRIPCPPGTTAWLATTPEAAGEMISRFPAGPLFRTHAPGPLSDAHGSGLLSDAHGSGPVLGVRATGSSRPRGSFVRTARPYRLADLDQAIRRITAHAITAPLPAGLHQSLSRRITAEVTAELLGGGTLQDRLTDMVRARATPTGDDVLSRLLLPGPPGNNLVAANIALLTTHIEAGAALLTDAIHTLQQTPHHWERLRDDPALAPAAAEALMRHLGVGIGIVRRAPAATILQGQCVSPGDYLVAAVQTADRVPTARLGSVAGLGSGSGIRTWAQRQVAYLQLTALLQGLTARVASLGPALSAAINT</sequence>
<dbReference type="Gene3D" id="1.10.630.10">
    <property type="entry name" value="Cytochrome P450"/>
    <property type="match status" value="1"/>
</dbReference>
<comment type="caution">
    <text evidence="2">The sequence shown here is derived from an EMBL/GenBank/DDBJ whole genome shotgun (WGS) entry which is preliminary data.</text>
</comment>
<dbReference type="SUPFAM" id="SSF48264">
    <property type="entry name" value="Cytochrome P450"/>
    <property type="match status" value="1"/>
</dbReference>
<organism evidence="2 3">
    <name type="scientific">Winogradskya humida</name>
    <dbReference type="NCBI Taxonomy" id="113566"/>
    <lineage>
        <taxon>Bacteria</taxon>
        <taxon>Bacillati</taxon>
        <taxon>Actinomycetota</taxon>
        <taxon>Actinomycetes</taxon>
        <taxon>Micromonosporales</taxon>
        <taxon>Micromonosporaceae</taxon>
        <taxon>Winogradskya</taxon>
    </lineage>
</organism>
<keyword evidence="3" id="KW-1185">Reference proteome</keyword>
<name>A0ABQ3ZUM3_9ACTN</name>
<accession>A0ABQ3ZUM3</accession>
<gene>
    <name evidence="2" type="ORF">Ahu01nite_053810</name>
</gene>
<evidence type="ECO:0000313" key="3">
    <source>
        <dbReference type="Proteomes" id="UP000603200"/>
    </source>
</evidence>
<dbReference type="PANTHER" id="PTHR46696:SF1">
    <property type="entry name" value="CYTOCHROME P450 YJIB-RELATED"/>
    <property type="match status" value="1"/>
</dbReference>
<comment type="similarity">
    <text evidence="1">Belongs to the cytochrome P450 family.</text>
</comment>
<protein>
    <submittedName>
        <fullName evidence="2">Uncharacterized protein</fullName>
    </submittedName>
</protein>
<dbReference type="PANTHER" id="PTHR46696">
    <property type="entry name" value="P450, PUTATIVE (EUROFUNG)-RELATED"/>
    <property type="match status" value="1"/>
</dbReference>
<dbReference type="Proteomes" id="UP000603200">
    <property type="component" value="Unassembled WGS sequence"/>
</dbReference>
<dbReference type="EMBL" id="BOMN01000070">
    <property type="protein sequence ID" value="GIE22279.1"/>
    <property type="molecule type" value="Genomic_DNA"/>
</dbReference>
<evidence type="ECO:0000256" key="1">
    <source>
        <dbReference type="ARBA" id="ARBA00010617"/>
    </source>
</evidence>
<dbReference type="InterPro" id="IPR036396">
    <property type="entry name" value="Cyt_P450_sf"/>
</dbReference>
<evidence type="ECO:0000313" key="2">
    <source>
        <dbReference type="EMBL" id="GIE22279.1"/>
    </source>
</evidence>